<dbReference type="EMBL" id="HBFK01010896">
    <property type="protein sequence ID" value="CAD8740006.1"/>
    <property type="molecule type" value="Transcribed_RNA"/>
</dbReference>
<reference evidence="2" key="1">
    <citation type="submission" date="2021-01" db="EMBL/GenBank/DDBJ databases">
        <authorList>
            <person name="Corre E."/>
            <person name="Pelletier E."/>
            <person name="Niang G."/>
            <person name="Scheremetjew M."/>
            <person name="Finn R."/>
            <person name="Kale V."/>
            <person name="Holt S."/>
            <person name="Cochrane G."/>
            <person name="Meng A."/>
            <person name="Brown T."/>
            <person name="Cohen L."/>
        </authorList>
    </citation>
    <scope>NUCLEOTIDE SEQUENCE</scope>
    <source>
        <strain evidence="2">CCMP441</strain>
        <strain evidence="3">CCMP644</strain>
    </source>
</reference>
<dbReference type="EMBL" id="HBFX01032127">
    <property type="protein sequence ID" value="CAD8968384.1"/>
    <property type="molecule type" value="Transcribed_RNA"/>
</dbReference>
<keyword evidence="1" id="KW-0732">Signal</keyword>
<protein>
    <submittedName>
        <fullName evidence="2">Uncharacterized protein</fullName>
    </submittedName>
</protein>
<accession>A0A6U4PIV2</accession>
<feature type="chain" id="PRO_5036192123" evidence="1">
    <location>
        <begin position="25"/>
        <end position="161"/>
    </location>
</feature>
<proteinExistence type="predicted"/>
<sequence>MRQPKHMTLRVVCAVVMVAASVHSSPRAPTPTTASLDSGLGGLADRPEALIRSALEVKQMELQIEVNKRLSSQQAMLAQAHVVEEACRGEMEMDTFGGSGSGKFADLLQQPTELSSLMREMEGARREEMAAERALLREREYNAALAARIATLGNRFGDAAG</sequence>
<organism evidence="2">
    <name type="scientific">Hemiselmis andersenii</name>
    <name type="common">Cryptophyte alga</name>
    <dbReference type="NCBI Taxonomy" id="464988"/>
    <lineage>
        <taxon>Eukaryota</taxon>
        <taxon>Cryptophyceae</taxon>
        <taxon>Cryptomonadales</taxon>
        <taxon>Hemiselmidaceae</taxon>
        <taxon>Hemiselmis</taxon>
    </lineage>
</organism>
<evidence type="ECO:0000256" key="1">
    <source>
        <dbReference type="SAM" id="SignalP"/>
    </source>
</evidence>
<gene>
    <name evidence="3" type="ORF">HAND00432_LOCUS19378</name>
    <name evidence="2" type="ORF">HAND1043_LOCUS6498</name>
</gene>
<feature type="signal peptide" evidence="1">
    <location>
        <begin position="1"/>
        <end position="24"/>
    </location>
</feature>
<evidence type="ECO:0000313" key="2">
    <source>
        <dbReference type="EMBL" id="CAD8740006.1"/>
    </source>
</evidence>
<evidence type="ECO:0000313" key="3">
    <source>
        <dbReference type="EMBL" id="CAD8968384.1"/>
    </source>
</evidence>
<dbReference type="AlphaFoldDB" id="A0A6U4PIV2"/>
<name>A0A6U4PIV2_HEMAN</name>